<evidence type="ECO:0000313" key="3">
    <source>
        <dbReference type="Proteomes" id="UP000827889"/>
    </source>
</evidence>
<name>A0ABM3HPN1_9MYRT</name>
<accession>A0ABM3HPN1</accession>
<sequence>MKLVLLLLILFRVSDTANVSEDELELERQVRITNKPPVKTFVVEPNLHFDKFEGFSPDEKSVKFGPREPCPVGTVPIPRVTKEKLRRARSVPKMPSIVAVESYALPSNQHVVSLRENLVENVKYGCHGATTVYNLTVAQDQFSSHNMWIETGPPDHISMIAAGWQVTPGLYGDNVPGFFTYWMRLYPDRQGIKPRNAYCALLLLMEGDLYAFAIRIDQDRQTGNWWLHCDGPSTKVGYWPKELFLYLRNGSLHTAWGGVGLAGSNGDCPPMASGHKPDDNFGHATYFRSLAWVDTNGDIVLPTQKISKWVDKSNVYGFKNHHFTIRGMKGYTISFGGPGVYCGG</sequence>
<dbReference type="Proteomes" id="UP000827889">
    <property type="component" value="Chromosome 7"/>
</dbReference>
<evidence type="ECO:0000313" key="4">
    <source>
        <dbReference type="RefSeq" id="XP_048138549.1"/>
    </source>
</evidence>
<organism evidence="3 4">
    <name type="scientific">Rhodamnia argentea</name>
    <dbReference type="NCBI Taxonomy" id="178133"/>
    <lineage>
        <taxon>Eukaryota</taxon>
        <taxon>Viridiplantae</taxon>
        <taxon>Streptophyta</taxon>
        <taxon>Embryophyta</taxon>
        <taxon>Tracheophyta</taxon>
        <taxon>Spermatophyta</taxon>
        <taxon>Magnoliopsida</taxon>
        <taxon>eudicotyledons</taxon>
        <taxon>Gunneridae</taxon>
        <taxon>Pentapetalae</taxon>
        <taxon>rosids</taxon>
        <taxon>malvids</taxon>
        <taxon>Myrtales</taxon>
        <taxon>Myrtaceae</taxon>
        <taxon>Myrtoideae</taxon>
        <taxon>Myrteae</taxon>
        <taxon>Australasian group</taxon>
        <taxon>Rhodamnia</taxon>
    </lineage>
</organism>
<dbReference type="PANTHER" id="PTHR31589:SF232">
    <property type="entry name" value="NEPROSIN DOMAIN-CONTAINING PROTEIN"/>
    <property type="match status" value="1"/>
</dbReference>
<dbReference type="InterPro" id="IPR053168">
    <property type="entry name" value="Glutamic_endopeptidase"/>
</dbReference>
<dbReference type="GeneID" id="125315962"/>
<gene>
    <name evidence="4" type="primary">LOC125315962</name>
</gene>
<feature type="signal peptide" evidence="1">
    <location>
        <begin position="1"/>
        <end position="16"/>
    </location>
</feature>
<keyword evidence="1" id="KW-0732">Signal</keyword>
<protein>
    <submittedName>
        <fullName evidence="4">Uncharacterized protein LOC125315962</fullName>
    </submittedName>
</protein>
<dbReference type="RefSeq" id="XP_048138549.1">
    <property type="nucleotide sequence ID" value="XM_048282592.1"/>
</dbReference>
<evidence type="ECO:0000259" key="2">
    <source>
        <dbReference type="PROSITE" id="PS52045"/>
    </source>
</evidence>
<dbReference type="Pfam" id="PF03080">
    <property type="entry name" value="Neprosin"/>
    <property type="match status" value="1"/>
</dbReference>
<keyword evidence="3" id="KW-1185">Reference proteome</keyword>
<feature type="chain" id="PRO_5045861296" evidence="1">
    <location>
        <begin position="17"/>
        <end position="344"/>
    </location>
</feature>
<evidence type="ECO:0000256" key="1">
    <source>
        <dbReference type="SAM" id="SignalP"/>
    </source>
</evidence>
<dbReference type="InterPro" id="IPR004314">
    <property type="entry name" value="Neprosin"/>
</dbReference>
<feature type="domain" description="Neprosin PEP catalytic" evidence="2">
    <location>
        <begin position="104"/>
        <end position="343"/>
    </location>
</feature>
<dbReference type="PROSITE" id="PS52045">
    <property type="entry name" value="NEPROSIN_PEP_CD"/>
    <property type="match status" value="1"/>
</dbReference>
<dbReference type="Gene3D" id="3.90.1320.10">
    <property type="entry name" value="Outer-capsid protein sigma 3, large lobe"/>
    <property type="match status" value="1"/>
</dbReference>
<proteinExistence type="predicted"/>
<dbReference type="PANTHER" id="PTHR31589">
    <property type="entry name" value="PROTEIN, PUTATIVE (DUF239)-RELATED-RELATED"/>
    <property type="match status" value="1"/>
</dbReference>
<reference evidence="4" key="1">
    <citation type="submission" date="2025-08" db="UniProtKB">
        <authorList>
            <consortium name="RefSeq"/>
        </authorList>
    </citation>
    <scope>IDENTIFICATION</scope>
    <source>
        <tissue evidence="4">Leaf</tissue>
    </source>
</reference>